<comment type="caution">
    <text evidence="1">The sequence shown here is derived from an EMBL/GenBank/DDBJ whole genome shotgun (WGS) entry which is preliminary data.</text>
</comment>
<evidence type="ECO:0000313" key="2">
    <source>
        <dbReference type="Proteomes" id="UP000237105"/>
    </source>
</evidence>
<reference evidence="2" key="1">
    <citation type="submission" date="2016-06" db="EMBL/GenBank/DDBJ databases">
        <title>Parallel loss of symbiosis genes in relatives of nitrogen-fixing non-legume Parasponia.</title>
        <authorList>
            <person name="Van Velzen R."/>
            <person name="Holmer R."/>
            <person name="Bu F."/>
            <person name="Rutten L."/>
            <person name="Van Zeijl A."/>
            <person name="Liu W."/>
            <person name="Santuari L."/>
            <person name="Cao Q."/>
            <person name="Sharma T."/>
            <person name="Shen D."/>
            <person name="Roswanjaya Y."/>
            <person name="Wardhani T."/>
            <person name="Kalhor M.S."/>
            <person name="Jansen J."/>
            <person name="Van den Hoogen J."/>
            <person name="Gungor B."/>
            <person name="Hartog M."/>
            <person name="Hontelez J."/>
            <person name="Verver J."/>
            <person name="Yang W.-C."/>
            <person name="Schijlen E."/>
            <person name="Repin R."/>
            <person name="Schilthuizen M."/>
            <person name="Schranz E."/>
            <person name="Heidstra R."/>
            <person name="Miyata K."/>
            <person name="Fedorova E."/>
            <person name="Kohlen W."/>
            <person name="Bisseling T."/>
            <person name="Smit S."/>
            <person name="Geurts R."/>
        </authorList>
    </citation>
    <scope>NUCLEOTIDE SEQUENCE [LARGE SCALE GENOMIC DNA]</scope>
    <source>
        <strain evidence="2">cv. WU1-14</strain>
    </source>
</reference>
<dbReference type="AlphaFoldDB" id="A0A2P5CJQ8"/>
<accession>A0A2P5CJQ8</accession>
<organism evidence="1 2">
    <name type="scientific">Parasponia andersonii</name>
    <name type="common">Sponia andersonii</name>
    <dbReference type="NCBI Taxonomy" id="3476"/>
    <lineage>
        <taxon>Eukaryota</taxon>
        <taxon>Viridiplantae</taxon>
        <taxon>Streptophyta</taxon>
        <taxon>Embryophyta</taxon>
        <taxon>Tracheophyta</taxon>
        <taxon>Spermatophyta</taxon>
        <taxon>Magnoliopsida</taxon>
        <taxon>eudicotyledons</taxon>
        <taxon>Gunneridae</taxon>
        <taxon>Pentapetalae</taxon>
        <taxon>rosids</taxon>
        <taxon>fabids</taxon>
        <taxon>Rosales</taxon>
        <taxon>Cannabaceae</taxon>
        <taxon>Parasponia</taxon>
    </lineage>
</organism>
<dbReference type="Proteomes" id="UP000237105">
    <property type="component" value="Unassembled WGS sequence"/>
</dbReference>
<evidence type="ECO:0000313" key="1">
    <source>
        <dbReference type="EMBL" id="PON61246.1"/>
    </source>
</evidence>
<sequence length="108" mass="12201">MVTAPPRSKLVAILSCYWTKIAQLDDRNDVWGCLTYTMTFHKESYVSRMVKIWTILKVLDAPNTTLEITLLTENSEVPRSGTDRVFSNTCSLWVASVGGKGLFNGFFF</sequence>
<gene>
    <name evidence="1" type="ORF">PanWU01x14_146230</name>
</gene>
<dbReference type="EMBL" id="JXTB01000122">
    <property type="protein sequence ID" value="PON61246.1"/>
    <property type="molecule type" value="Genomic_DNA"/>
</dbReference>
<protein>
    <submittedName>
        <fullName evidence="1">Uncharacterized protein</fullName>
    </submittedName>
</protein>
<keyword evidence="2" id="KW-1185">Reference proteome</keyword>
<dbReference type="OrthoDB" id="10541913at2759"/>
<proteinExistence type="predicted"/>
<name>A0A2P5CJQ8_PARAD</name>